<dbReference type="Proteomes" id="UP000736787">
    <property type="component" value="Unassembled WGS sequence"/>
</dbReference>
<proteinExistence type="predicted"/>
<dbReference type="VEuPathDB" id="FungiDB:PC110_g2288"/>
<protein>
    <submittedName>
        <fullName evidence="5">Uncharacterized protein</fullName>
    </submittedName>
</protein>
<comment type="caution">
    <text evidence="5">The sequence shown here is derived from an EMBL/GenBank/DDBJ whole genome shotgun (WGS) entry which is preliminary data.</text>
</comment>
<dbReference type="EMBL" id="RCMK01000066">
    <property type="protein sequence ID" value="KAG2950673.1"/>
    <property type="molecule type" value="Genomic_DNA"/>
</dbReference>
<evidence type="ECO:0000313" key="1">
    <source>
        <dbReference type="EMBL" id="KAG2941216.1"/>
    </source>
</evidence>
<accession>A0A329SWJ6</accession>
<dbReference type="Proteomes" id="UP000774804">
    <property type="component" value="Unassembled WGS sequence"/>
</dbReference>
<gene>
    <name evidence="5" type="ORF">PC110_g2288</name>
    <name evidence="1" type="ORF">PC115_g2060</name>
    <name evidence="2" type="ORF">PC117_g4277</name>
    <name evidence="3" type="ORF">PC118_g3579</name>
    <name evidence="4" type="ORF">PC129_g2525</name>
</gene>
<evidence type="ECO:0000313" key="6">
    <source>
        <dbReference type="Proteomes" id="UP000251314"/>
    </source>
</evidence>
<dbReference type="EMBL" id="RCML01000061">
    <property type="protein sequence ID" value="KAG2994351.1"/>
    <property type="molecule type" value="Genomic_DNA"/>
</dbReference>
<reference evidence="5 6" key="1">
    <citation type="submission" date="2018-01" db="EMBL/GenBank/DDBJ databases">
        <title>Draft genome of the strawberry crown rot pathogen Phytophthora cactorum.</title>
        <authorList>
            <person name="Armitage A.D."/>
            <person name="Lysoe E."/>
            <person name="Nellist C.F."/>
            <person name="Harrison R.J."/>
            <person name="Brurberg M.B."/>
        </authorList>
    </citation>
    <scope>NUCLEOTIDE SEQUENCE [LARGE SCALE GENOMIC DNA]</scope>
    <source>
        <strain evidence="5 6">10300</strain>
    </source>
</reference>
<evidence type="ECO:0000313" key="4">
    <source>
        <dbReference type="EMBL" id="KAG3226923.1"/>
    </source>
</evidence>
<dbReference type="EMBL" id="RCMV01000046">
    <property type="protein sequence ID" value="KAG3226923.1"/>
    <property type="molecule type" value="Genomic_DNA"/>
</dbReference>
<evidence type="ECO:0000313" key="3">
    <source>
        <dbReference type="EMBL" id="KAG2994351.1"/>
    </source>
</evidence>
<dbReference type="EMBL" id="RCMI01000029">
    <property type="protein sequence ID" value="KAG2941216.1"/>
    <property type="molecule type" value="Genomic_DNA"/>
</dbReference>
<dbReference type="AlphaFoldDB" id="A0A329SWJ6"/>
<dbReference type="EMBL" id="MJFZ01000029">
    <property type="protein sequence ID" value="RAW41503.1"/>
    <property type="molecule type" value="Genomic_DNA"/>
</dbReference>
<sequence length="50" mass="5110">MTTDTIFGATAKATTTITARCTMETMANLPGKGGYFPAAIHPMTTATAAT</sequence>
<dbReference type="Proteomes" id="UP000697107">
    <property type="component" value="Unassembled WGS sequence"/>
</dbReference>
<evidence type="ECO:0000313" key="2">
    <source>
        <dbReference type="EMBL" id="KAG2950673.1"/>
    </source>
</evidence>
<dbReference type="Proteomes" id="UP000251314">
    <property type="component" value="Unassembled WGS sequence"/>
</dbReference>
<reference evidence="4" key="2">
    <citation type="submission" date="2018-05" db="EMBL/GenBank/DDBJ databases">
        <title>Effector identification in a new, highly contiguous assembly of the strawberry crown rot pathogen Phytophthora cactorum.</title>
        <authorList>
            <person name="Armitage A.D."/>
            <person name="Nellist C.F."/>
            <person name="Bates H."/>
            <person name="Vickerstaff R.J."/>
            <person name="Harrison R.J."/>
        </authorList>
    </citation>
    <scope>NUCLEOTIDE SEQUENCE</scope>
    <source>
        <strain evidence="1">4032</strain>
        <strain evidence="2">4040</strain>
        <strain evidence="3">P415</strain>
        <strain evidence="4">P421</strain>
    </source>
</reference>
<evidence type="ECO:0000313" key="5">
    <source>
        <dbReference type="EMBL" id="RAW41503.1"/>
    </source>
</evidence>
<name>A0A329SWJ6_9STRA</name>
<organism evidence="5 6">
    <name type="scientific">Phytophthora cactorum</name>
    <dbReference type="NCBI Taxonomy" id="29920"/>
    <lineage>
        <taxon>Eukaryota</taxon>
        <taxon>Sar</taxon>
        <taxon>Stramenopiles</taxon>
        <taxon>Oomycota</taxon>
        <taxon>Peronosporomycetes</taxon>
        <taxon>Peronosporales</taxon>
        <taxon>Peronosporaceae</taxon>
        <taxon>Phytophthora</taxon>
    </lineage>
</organism>
<dbReference type="Proteomes" id="UP000760860">
    <property type="component" value="Unassembled WGS sequence"/>
</dbReference>
<keyword evidence="6" id="KW-1185">Reference proteome</keyword>